<dbReference type="CDD" id="cd18012">
    <property type="entry name" value="DEXQc_arch_SWI2_SNF2"/>
    <property type="match status" value="1"/>
</dbReference>
<dbReference type="CDD" id="cd18793">
    <property type="entry name" value="SF2_C_SNF"/>
    <property type="match status" value="1"/>
</dbReference>
<dbReference type="Pfam" id="PF00271">
    <property type="entry name" value="Helicase_C"/>
    <property type="match status" value="1"/>
</dbReference>
<dbReference type="InterPro" id="IPR027417">
    <property type="entry name" value="P-loop_NTPase"/>
</dbReference>
<dbReference type="InterPro" id="IPR000330">
    <property type="entry name" value="SNF2_N"/>
</dbReference>
<dbReference type="PROSITE" id="PS50966">
    <property type="entry name" value="ZF_SWIM"/>
    <property type="match status" value="1"/>
</dbReference>
<keyword evidence="2" id="KW-0479">Metal-binding</keyword>
<feature type="domain" description="Helicase C-terminal" evidence="6">
    <location>
        <begin position="934"/>
        <end position="1081"/>
    </location>
</feature>
<dbReference type="InterPro" id="IPR049730">
    <property type="entry name" value="SNF2/RAD54-like_C"/>
</dbReference>
<feature type="region of interest" description="Disordered" evidence="3">
    <location>
        <begin position="1"/>
        <end position="24"/>
    </location>
</feature>
<evidence type="ECO:0000256" key="2">
    <source>
        <dbReference type="PROSITE-ProRule" id="PRU00325"/>
    </source>
</evidence>
<dbReference type="InterPro" id="IPR014001">
    <property type="entry name" value="Helicase_ATP-bd"/>
</dbReference>
<dbReference type="InterPro" id="IPR038718">
    <property type="entry name" value="SNF2-like_sf"/>
</dbReference>
<dbReference type="GO" id="GO:0016787">
    <property type="term" value="F:hydrolase activity"/>
    <property type="evidence" value="ECO:0007669"/>
    <property type="project" value="UniProtKB-KW"/>
</dbReference>
<sequence>MSVPTSTLNGVAHEVPASTPPARWPAFPDEDDILDAVGGATFARGYAYAEQDRVLWNHTDARSRTLYAAVEGSSLRPYSVLVQVGGTPQRPRSTGHCTCPVGTDCKHVAAVLLAARWGLGLGGAAPTATPEWEQVLADIVRQDAPVAHGVPLGLQLEAVRAVAGEGARVRLRPVVPGRRDNWVRTGISWADLRYAYTDRLVRAHREALQELFLAHRTGAGYTYGDVPVFLDEFGPALWPLLRRVVDAGVAFVPARGTGPVQLAAEPARAVVDLARTGEGDLEVTAALRLPAGHDGGRLLGLLGRPGHGVAVEVPAPGSGPAGLLLAPLAEPLTKRAGALVDAGRVLVPAADAERFLREYYPGLRRVLPVESTDGTVELPEVAPPRLALRLVYGPGHRLDLAWSFRYDLGGAAQVVPLDDAAATAARDTAAEAELLRALTLPADAPAALWAPGPAPALAATAVLRGLEAAVFTEEVLPTLRDQGVVVEIEGEAREYRRSDAAPVIRVSAQDSTETDWFDLGVTVELDGEEIPFEPLFVALARGESHLVLDSGTYFALARPELEQLRRLIAEAAALEDRPPHQLRLSAYQAGLWEELRELGVVETQSARWAGAVAHLLDGETAAPPPVPAGLAAHLRPYQRDGYRWLSYLWEAGLGGILADDMGLGKTLQTLAAVCRAQETGRLAAPVLVVAPTSVVGNWAAEAARFAPGLTVRAVTETVRRAKRPLADDVAGAHVVVTSYALFRIDFAAYAALPWSALVLDEAQFVKNHQAQTYQCARRLAAPFKLAITGTPLENSLMDLWALLSIVAPGLFPDPARFTETYRKPIERGEDPALLATLRRRITPFIRRRTKEQVATELPAKQEQVLRVQLNPRHRKVYQRHLQRERRKVLSLVDDLEKNRFTILRSLTLLRQLSLDPALVDEEYAGISSSKADVFLEQLQEVVDGGHRALVFSQFTGFLGTIRARLEAAGIAYAYLDGRTRDRARRIEQFKTGDAPVFLISLKAGGFGLNLTEADYCFILDPWWNPAAEAQAVDRAHRIGQDKRVMVYRMVADETIEEKVLALQERKRDLFDRVVDDGDALAAPLSAEDIRALLVS</sequence>
<dbReference type="EMBL" id="WHPD01001976">
    <property type="protein sequence ID" value="MPV88836.1"/>
    <property type="molecule type" value="Genomic_DNA"/>
</dbReference>
<comment type="caution">
    <text evidence="7">The sequence shown here is derived from an EMBL/GenBank/DDBJ whole genome shotgun (WGS) entry which is preliminary data.</text>
</comment>
<keyword evidence="7" id="KW-0347">Helicase</keyword>
<dbReference type="PROSITE" id="PS51194">
    <property type="entry name" value="HELICASE_CTER"/>
    <property type="match status" value="1"/>
</dbReference>
<dbReference type="InterPro" id="IPR007527">
    <property type="entry name" value="Znf_SWIM"/>
</dbReference>
<keyword evidence="2" id="KW-0862">Zinc</keyword>
<keyword evidence="8" id="KW-1185">Reference proteome</keyword>
<gene>
    <name evidence="7" type="ORF">GB882_09160</name>
</gene>
<dbReference type="SMART" id="SM00487">
    <property type="entry name" value="DEXDc"/>
    <property type="match status" value="1"/>
</dbReference>
<protein>
    <submittedName>
        <fullName evidence="7">Helicase SNF2</fullName>
    </submittedName>
</protein>
<keyword evidence="7" id="KW-0067">ATP-binding</keyword>
<feature type="domain" description="Helicase ATP-binding" evidence="5">
    <location>
        <begin position="646"/>
        <end position="809"/>
    </location>
</feature>
<dbReference type="AlphaFoldDB" id="A0A7J9UW44"/>
<evidence type="ECO:0000313" key="8">
    <source>
        <dbReference type="Proteomes" id="UP000429644"/>
    </source>
</evidence>
<keyword evidence="1" id="KW-0378">Hydrolase</keyword>
<dbReference type="Proteomes" id="UP000429644">
    <property type="component" value="Unassembled WGS sequence"/>
</dbReference>
<dbReference type="SMART" id="SM00490">
    <property type="entry name" value="HELICc"/>
    <property type="match status" value="1"/>
</dbReference>
<dbReference type="SUPFAM" id="SSF52540">
    <property type="entry name" value="P-loop containing nucleoside triphosphate hydrolases"/>
    <property type="match status" value="2"/>
</dbReference>
<evidence type="ECO:0000313" key="7">
    <source>
        <dbReference type="EMBL" id="MPV88836.1"/>
    </source>
</evidence>
<keyword evidence="2" id="KW-0863">Zinc-finger</keyword>
<dbReference type="GO" id="GO:0005524">
    <property type="term" value="F:ATP binding"/>
    <property type="evidence" value="ECO:0007669"/>
    <property type="project" value="InterPro"/>
</dbReference>
<dbReference type="PROSITE" id="PS51192">
    <property type="entry name" value="HELICASE_ATP_BIND_1"/>
    <property type="match status" value="1"/>
</dbReference>
<dbReference type="OrthoDB" id="9760715at2"/>
<dbReference type="GO" id="GO:0008270">
    <property type="term" value="F:zinc ion binding"/>
    <property type="evidence" value="ECO:0007669"/>
    <property type="project" value="UniProtKB-KW"/>
</dbReference>
<dbReference type="Pfam" id="PF04434">
    <property type="entry name" value="SWIM"/>
    <property type="match status" value="1"/>
</dbReference>
<dbReference type="GO" id="GO:0004386">
    <property type="term" value="F:helicase activity"/>
    <property type="evidence" value="ECO:0007669"/>
    <property type="project" value="UniProtKB-KW"/>
</dbReference>
<evidence type="ECO:0000259" key="5">
    <source>
        <dbReference type="PROSITE" id="PS51192"/>
    </source>
</evidence>
<reference evidence="7 8" key="1">
    <citation type="submission" date="2019-10" db="EMBL/GenBank/DDBJ databases">
        <title>Georgenia wutianyii sp. nov. and Georgenia yuyongxinii sp. nov. isolated from plateau pika (Ochotona curzoniae) in the Qinghai-Tibet plateau of China.</title>
        <authorList>
            <person name="Tian Z."/>
        </authorList>
    </citation>
    <scope>NUCLEOTIDE SEQUENCE [LARGE SCALE GENOMIC DNA]</scope>
    <source>
        <strain evidence="7 8">JCM 15130</strain>
    </source>
</reference>
<name>A0A7J9UW44_9MICO</name>
<evidence type="ECO:0000256" key="1">
    <source>
        <dbReference type="ARBA" id="ARBA00022801"/>
    </source>
</evidence>
<proteinExistence type="predicted"/>
<dbReference type="Pfam" id="PF00176">
    <property type="entry name" value="SNF2-rel_dom"/>
    <property type="match status" value="1"/>
</dbReference>
<dbReference type="InterPro" id="IPR001650">
    <property type="entry name" value="Helicase_C-like"/>
</dbReference>
<evidence type="ECO:0000256" key="3">
    <source>
        <dbReference type="SAM" id="MobiDB-lite"/>
    </source>
</evidence>
<evidence type="ECO:0000259" key="4">
    <source>
        <dbReference type="PROSITE" id="PS50966"/>
    </source>
</evidence>
<feature type="domain" description="SWIM-type" evidence="4">
    <location>
        <begin position="78"/>
        <end position="116"/>
    </location>
</feature>
<evidence type="ECO:0000259" key="6">
    <source>
        <dbReference type="PROSITE" id="PS51194"/>
    </source>
</evidence>
<accession>A0A7J9UW44</accession>
<keyword evidence="7" id="KW-0547">Nucleotide-binding</keyword>
<dbReference type="Gene3D" id="3.40.50.10810">
    <property type="entry name" value="Tandem AAA-ATPase domain"/>
    <property type="match status" value="1"/>
</dbReference>
<dbReference type="Gene3D" id="3.40.50.300">
    <property type="entry name" value="P-loop containing nucleotide triphosphate hydrolases"/>
    <property type="match status" value="1"/>
</dbReference>
<organism evidence="7 8">
    <name type="scientific">Georgenia ruanii</name>
    <dbReference type="NCBI Taxonomy" id="348442"/>
    <lineage>
        <taxon>Bacteria</taxon>
        <taxon>Bacillati</taxon>
        <taxon>Actinomycetota</taxon>
        <taxon>Actinomycetes</taxon>
        <taxon>Micrococcales</taxon>
        <taxon>Bogoriellaceae</taxon>
        <taxon>Georgenia</taxon>
    </lineage>
</organism>
<dbReference type="PANTHER" id="PTHR10799">
    <property type="entry name" value="SNF2/RAD54 HELICASE FAMILY"/>
    <property type="match status" value="1"/>
</dbReference>